<dbReference type="STRING" id="1423810.FD19_GL001007"/>
<feature type="binding site" evidence="4">
    <location>
        <position position="49"/>
    </location>
    <ligand>
        <name>pyruvate</name>
        <dbReference type="ChEBI" id="CHEBI:15361"/>
    </ligand>
</feature>
<dbReference type="PRINTS" id="PR00146">
    <property type="entry name" value="DHPICSNTHASE"/>
</dbReference>
<dbReference type="Proteomes" id="UP000051789">
    <property type="component" value="Unassembled WGS sequence"/>
</dbReference>
<dbReference type="PATRIC" id="fig|1423810.4.peg.1031"/>
<evidence type="ECO:0000256" key="4">
    <source>
        <dbReference type="PIRSR" id="PIRSR001365-2"/>
    </source>
</evidence>
<dbReference type="InterPro" id="IPR013785">
    <property type="entry name" value="Aldolase_TIM"/>
</dbReference>
<accession>A0A0R2CGK3</accession>
<dbReference type="PANTHER" id="PTHR12128:SF66">
    <property type="entry name" value="4-HYDROXY-2-OXOGLUTARATE ALDOLASE, MITOCHONDRIAL"/>
    <property type="match status" value="1"/>
</dbReference>
<dbReference type="SMART" id="SM01130">
    <property type="entry name" value="DHDPS"/>
    <property type="match status" value="1"/>
</dbReference>
<dbReference type="Pfam" id="PF00701">
    <property type="entry name" value="DHDPS"/>
    <property type="match status" value="1"/>
</dbReference>
<dbReference type="InterPro" id="IPR002220">
    <property type="entry name" value="DapA-like"/>
</dbReference>
<evidence type="ECO:0000256" key="3">
    <source>
        <dbReference type="PIRNR" id="PIRNR001365"/>
    </source>
</evidence>
<comment type="similarity">
    <text evidence="1 3">Belongs to the DapA family.</text>
</comment>
<evidence type="ECO:0000313" key="6">
    <source>
        <dbReference type="Proteomes" id="UP000051789"/>
    </source>
</evidence>
<dbReference type="Gene3D" id="3.20.20.70">
    <property type="entry name" value="Aldolase class I"/>
    <property type="match status" value="1"/>
</dbReference>
<dbReference type="SUPFAM" id="SSF51569">
    <property type="entry name" value="Aldolase"/>
    <property type="match status" value="1"/>
</dbReference>
<dbReference type="GO" id="GO:0008840">
    <property type="term" value="F:4-hydroxy-tetrahydrodipicolinate synthase activity"/>
    <property type="evidence" value="ECO:0007669"/>
    <property type="project" value="TreeGrafter"/>
</dbReference>
<comment type="caution">
    <text evidence="5">The sequence shown here is derived from an EMBL/GenBank/DDBJ whole genome shotgun (WGS) entry which is preliminary data.</text>
</comment>
<proteinExistence type="inferred from homology"/>
<evidence type="ECO:0000313" key="5">
    <source>
        <dbReference type="EMBL" id="KRM87499.1"/>
    </source>
</evidence>
<dbReference type="AlphaFoldDB" id="A0A0R2CGK3"/>
<reference evidence="5 6" key="1">
    <citation type="journal article" date="2015" name="Genome Announc.">
        <title>Expanding the biotechnology potential of lactobacilli through comparative genomics of 213 strains and associated genera.</title>
        <authorList>
            <person name="Sun Z."/>
            <person name="Harris H.M."/>
            <person name="McCann A."/>
            <person name="Guo C."/>
            <person name="Argimon S."/>
            <person name="Zhang W."/>
            <person name="Yang X."/>
            <person name="Jeffery I.B."/>
            <person name="Cooney J.C."/>
            <person name="Kagawa T.F."/>
            <person name="Liu W."/>
            <person name="Song Y."/>
            <person name="Salvetti E."/>
            <person name="Wrobel A."/>
            <person name="Rasinkangas P."/>
            <person name="Parkhill J."/>
            <person name="Rea M.C."/>
            <person name="O'Sullivan O."/>
            <person name="Ritari J."/>
            <person name="Douillard F.P."/>
            <person name="Paul Ross R."/>
            <person name="Yang R."/>
            <person name="Briner A.E."/>
            <person name="Felis G.E."/>
            <person name="de Vos W.M."/>
            <person name="Barrangou R."/>
            <person name="Klaenhammer T.R."/>
            <person name="Caufield P.W."/>
            <person name="Cui Y."/>
            <person name="Zhang H."/>
            <person name="O'Toole P.W."/>
        </authorList>
    </citation>
    <scope>NUCLEOTIDE SEQUENCE [LARGE SCALE GENOMIC DNA]</scope>
    <source>
        <strain evidence="5 6">DSM 22698</strain>
    </source>
</reference>
<keyword evidence="2 3" id="KW-0456">Lyase</keyword>
<evidence type="ECO:0000256" key="1">
    <source>
        <dbReference type="ARBA" id="ARBA00007592"/>
    </source>
</evidence>
<dbReference type="PANTHER" id="PTHR12128">
    <property type="entry name" value="DIHYDRODIPICOLINATE SYNTHASE"/>
    <property type="match status" value="1"/>
</dbReference>
<protein>
    <submittedName>
        <fullName evidence="5">Dihydrodipicolinate synthetase family protein</fullName>
    </submittedName>
</protein>
<dbReference type="PIRSF" id="PIRSF001365">
    <property type="entry name" value="DHDPS"/>
    <property type="match status" value="1"/>
</dbReference>
<gene>
    <name evidence="5" type="ORF">FD19_GL001007</name>
</gene>
<evidence type="ECO:0000256" key="2">
    <source>
        <dbReference type="ARBA" id="ARBA00023239"/>
    </source>
</evidence>
<organism evidence="5 6">
    <name type="scientific">Lacticaseibacillus thailandensis DSM 22698 = JCM 13996</name>
    <dbReference type="NCBI Taxonomy" id="1423810"/>
    <lineage>
        <taxon>Bacteria</taxon>
        <taxon>Bacillati</taxon>
        <taxon>Bacillota</taxon>
        <taxon>Bacilli</taxon>
        <taxon>Lactobacillales</taxon>
        <taxon>Lactobacillaceae</taxon>
        <taxon>Lacticaseibacillus</taxon>
    </lineage>
</organism>
<dbReference type="CDD" id="cd00408">
    <property type="entry name" value="DHDPS-like"/>
    <property type="match status" value="1"/>
</dbReference>
<dbReference type="OrthoDB" id="9771791at2"/>
<sequence>MPMTTLQPFQAAVPTAFNDDESLNVDATIAHIQYLAHHGIRSVLVSGATGEQHSLTLAEKQALAVAVNNASFPDDLEIIFGVASIQQREAVALATTVAAQPRISGILLGLPPYILPTQQEAANYVRAIMAAAQRPTILANDPHRTGFNLELTTLRQLVRSPQVVGLKEAGDPERVPAIRQLMGNDWPIYTGNETDLRHRLALGYNHLSSISANLYSEDMHTWFDHLRTGTQGPDDLMIRRLAAIHSGSTLTFVKARITAQEGTPMGQPRTPLGNFAE</sequence>
<dbReference type="EMBL" id="AYZK01000002">
    <property type="protein sequence ID" value="KRM87499.1"/>
    <property type="molecule type" value="Genomic_DNA"/>
</dbReference>
<name>A0A0R2CGK3_9LACO</name>
<keyword evidence="6" id="KW-1185">Reference proteome</keyword>